<keyword evidence="4" id="KW-1133">Transmembrane helix</keyword>
<dbReference type="AlphaFoldDB" id="A0A0B0HD34"/>
<keyword evidence="6" id="KW-0143">Chaperone</keyword>
<dbReference type="EMBL" id="MPNX01000007">
    <property type="protein sequence ID" value="OOY35118.1"/>
    <property type="molecule type" value="Genomic_DNA"/>
</dbReference>
<keyword evidence="2" id="KW-1003">Cell membrane</keyword>
<evidence type="ECO:0000256" key="4">
    <source>
        <dbReference type="ARBA" id="ARBA00022989"/>
    </source>
</evidence>
<dbReference type="eggNOG" id="COG2976">
    <property type="taxonomic scope" value="Bacteria"/>
</dbReference>
<dbReference type="PANTHER" id="PTHR38035:SF1">
    <property type="entry name" value="ANCILLARY SECYEG TRANSLOCON SUBUNIT"/>
    <property type="match status" value="1"/>
</dbReference>
<dbReference type="Pfam" id="PF09976">
    <property type="entry name" value="TPR_21"/>
    <property type="match status" value="1"/>
</dbReference>
<accession>A0A0B0HD34</accession>
<evidence type="ECO:0000313" key="10">
    <source>
        <dbReference type="EMBL" id="KHF25346.1"/>
    </source>
</evidence>
<dbReference type="InterPro" id="IPR011990">
    <property type="entry name" value="TPR-like_helical_dom_sf"/>
</dbReference>
<gene>
    <name evidence="11" type="ORF">BOV88_06250</name>
    <name evidence="10" type="ORF">JV46_06690</name>
</gene>
<proteinExistence type="inferred from homology"/>
<evidence type="ECO:0000256" key="3">
    <source>
        <dbReference type="ARBA" id="ARBA00022692"/>
    </source>
</evidence>
<comment type="caution">
    <text evidence="10">The sequence shown here is derived from an EMBL/GenBank/DDBJ whole genome shotgun (WGS) entry which is preliminary data.</text>
</comment>
<comment type="similarity">
    <text evidence="7">Belongs to the YfgM family.</text>
</comment>
<keyword evidence="3" id="KW-0812">Transmembrane</keyword>
<reference evidence="11 13" key="2">
    <citation type="submission" date="2016-11" db="EMBL/GenBank/DDBJ databases">
        <title>Mixed transmission modes and dynamic genome evolution in an obligate animal-bacterial symbiosis.</title>
        <authorList>
            <person name="Russell S.L."/>
            <person name="Corbett-Detig R.B."/>
            <person name="Cavanaugh C.M."/>
        </authorList>
    </citation>
    <scope>NUCLEOTIDE SEQUENCE [LARGE SCALE GENOMIC DNA]</scope>
    <source>
        <strain evidence="11">MA-KB16</strain>
    </source>
</reference>
<evidence type="ECO:0000256" key="5">
    <source>
        <dbReference type="ARBA" id="ARBA00023136"/>
    </source>
</evidence>
<dbReference type="GO" id="GO:0005886">
    <property type="term" value="C:plasma membrane"/>
    <property type="evidence" value="ECO:0007669"/>
    <property type="project" value="UniProtKB-SubCell"/>
</dbReference>
<dbReference type="PIRSF" id="PIRSF006170">
    <property type="entry name" value="YfgM"/>
    <property type="match status" value="1"/>
</dbReference>
<reference evidence="10 12" key="1">
    <citation type="journal article" date="2014" name="BMC Genomics">
        <title>The genome of the intracellular bacterium of the coastal bivalve, Solemya velum: a blueprint for thriving in and out of symbiosis.</title>
        <authorList>
            <person name="Dmytrenko O."/>
            <person name="Russell S.L."/>
            <person name="Loo W.T."/>
            <person name="Fontanez K.M."/>
            <person name="Liao L."/>
            <person name="Roeselers G."/>
            <person name="Sharma R."/>
            <person name="Stewart F.J."/>
            <person name="Newton I.L."/>
            <person name="Woyke T."/>
            <person name="Wu D."/>
            <person name="Lang J.M."/>
            <person name="Eisen J.A."/>
            <person name="Cavanaugh C.M."/>
        </authorList>
    </citation>
    <scope>NUCLEOTIDE SEQUENCE [LARGE SCALE GENOMIC DNA]</scope>
    <source>
        <strain evidence="10 12">WH</strain>
    </source>
</reference>
<evidence type="ECO:0000256" key="7">
    <source>
        <dbReference type="ARBA" id="ARBA00024197"/>
    </source>
</evidence>
<evidence type="ECO:0000259" key="9">
    <source>
        <dbReference type="Pfam" id="PF09976"/>
    </source>
</evidence>
<dbReference type="Gene3D" id="1.25.40.10">
    <property type="entry name" value="Tetratricopeptide repeat domain"/>
    <property type="match status" value="1"/>
</dbReference>
<evidence type="ECO:0000313" key="11">
    <source>
        <dbReference type="EMBL" id="OOY35118.1"/>
    </source>
</evidence>
<evidence type="ECO:0000313" key="13">
    <source>
        <dbReference type="Proteomes" id="UP000190962"/>
    </source>
</evidence>
<evidence type="ECO:0000313" key="12">
    <source>
        <dbReference type="Proteomes" id="UP000030856"/>
    </source>
</evidence>
<feature type="domain" description="Ancillary SecYEG translocon subunit/Cell division coordinator CpoB TPR" evidence="9">
    <location>
        <begin position="15"/>
        <end position="202"/>
    </location>
</feature>
<keyword evidence="5" id="KW-0472">Membrane</keyword>
<dbReference type="PANTHER" id="PTHR38035">
    <property type="entry name" value="UPF0070 PROTEIN YFGM"/>
    <property type="match status" value="1"/>
</dbReference>
<evidence type="ECO:0000256" key="1">
    <source>
        <dbReference type="ARBA" id="ARBA00004401"/>
    </source>
</evidence>
<evidence type="ECO:0000256" key="8">
    <source>
        <dbReference type="ARBA" id="ARBA00024235"/>
    </source>
</evidence>
<keyword evidence="12" id="KW-1185">Reference proteome</keyword>
<sequence length="209" mass="22662">MSENLTEEQQVEELKKWWKENGRSIIFGGVIGIALIGGWRGWQGYEDSQAEKGAALYDKFTTHLVTQQVDAARADRNALVDDFSGTVYVDFANLRMAMTETGAGNIDAAILRLQDVITDGSDKGLMQLASLRLARLYLGQGKVAEARQALAGVSDAAFEGESLAIEGQIALKEGNHEAARIALEAARERGAADSEMIGYLLQQLESPKS</sequence>
<dbReference type="GO" id="GO:0044877">
    <property type="term" value="F:protein-containing complex binding"/>
    <property type="evidence" value="ECO:0007669"/>
    <property type="project" value="InterPro"/>
</dbReference>
<dbReference type="RefSeq" id="WP_043117573.1">
    <property type="nucleotide sequence ID" value="NZ_JRAA01000002.1"/>
</dbReference>
<evidence type="ECO:0000256" key="6">
    <source>
        <dbReference type="ARBA" id="ARBA00023186"/>
    </source>
</evidence>
<evidence type="ECO:0000256" key="2">
    <source>
        <dbReference type="ARBA" id="ARBA00022475"/>
    </source>
</evidence>
<dbReference type="STRING" id="2340.JV46_06690"/>
<dbReference type="Proteomes" id="UP000190962">
    <property type="component" value="Unassembled WGS sequence"/>
</dbReference>
<dbReference type="EMBL" id="JRAA01000002">
    <property type="protein sequence ID" value="KHF25346.1"/>
    <property type="molecule type" value="Genomic_DNA"/>
</dbReference>
<name>A0A0B0HD34_SOVGS</name>
<dbReference type="InterPro" id="IPR018704">
    <property type="entry name" value="SecYEG/CpoB_TPR"/>
</dbReference>
<protein>
    <recommendedName>
        <fullName evidence="8">Ancillary SecYEG translocon subunit</fullName>
    </recommendedName>
</protein>
<dbReference type="InterPro" id="IPR026039">
    <property type="entry name" value="YfgM"/>
</dbReference>
<organism evidence="10 12">
    <name type="scientific">Solemya velum gill symbiont</name>
    <dbReference type="NCBI Taxonomy" id="2340"/>
    <lineage>
        <taxon>Bacteria</taxon>
        <taxon>Pseudomonadati</taxon>
        <taxon>Pseudomonadota</taxon>
        <taxon>Gammaproteobacteria</taxon>
        <taxon>sulfur-oxidizing symbionts</taxon>
    </lineage>
</organism>
<dbReference type="Proteomes" id="UP000030856">
    <property type="component" value="Unassembled WGS sequence"/>
</dbReference>
<comment type="subcellular location">
    <subcellularLocation>
        <location evidence="1">Cell membrane</location>
        <topology evidence="1">Single-pass type II membrane protein</topology>
    </subcellularLocation>
</comment>